<keyword evidence="7" id="KW-0433">Leucine-rich repeat</keyword>
<comment type="subcellular location">
    <subcellularLocation>
        <location evidence="1">Cell membrane</location>
        <topology evidence="1">Single-pass type I membrane protein</topology>
    </subcellularLocation>
</comment>
<dbReference type="SUPFAM" id="SSF52047">
    <property type="entry name" value="RNI-like"/>
    <property type="match status" value="1"/>
</dbReference>
<keyword evidence="10 22" id="KW-0732">Signal</keyword>
<comment type="catalytic activity">
    <reaction evidence="19">
        <text>L-seryl-[protein] + ATP = O-phospho-L-seryl-[protein] + ADP + H(+)</text>
        <dbReference type="Rhea" id="RHEA:17989"/>
        <dbReference type="Rhea" id="RHEA-COMP:9863"/>
        <dbReference type="Rhea" id="RHEA-COMP:11604"/>
        <dbReference type="ChEBI" id="CHEBI:15378"/>
        <dbReference type="ChEBI" id="CHEBI:29999"/>
        <dbReference type="ChEBI" id="CHEBI:30616"/>
        <dbReference type="ChEBI" id="CHEBI:83421"/>
        <dbReference type="ChEBI" id="CHEBI:456216"/>
        <dbReference type="EC" id="2.7.11.1"/>
    </reaction>
</comment>
<evidence type="ECO:0000256" key="18">
    <source>
        <dbReference type="ARBA" id="ARBA00047899"/>
    </source>
</evidence>
<dbReference type="PROSITE" id="PS00108">
    <property type="entry name" value="PROTEIN_KINASE_ST"/>
    <property type="match status" value="1"/>
</dbReference>
<dbReference type="FunFam" id="3.80.10.10:FF:000453">
    <property type="entry name" value="Leucine-rich receptor-like protein kinase family protein"/>
    <property type="match status" value="1"/>
</dbReference>
<comment type="similarity">
    <text evidence="2">Belongs to the protein kinase superfamily. Ser/Thr protein kinase family.</text>
</comment>
<dbReference type="EC" id="2.7.11.1" evidence="3"/>
<dbReference type="PROSITE" id="PS51257">
    <property type="entry name" value="PROKAR_LIPOPROTEIN"/>
    <property type="match status" value="1"/>
</dbReference>
<dbReference type="Gene3D" id="1.10.510.10">
    <property type="entry name" value="Transferase(Phosphotransferase) domain 1"/>
    <property type="match status" value="1"/>
</dbReference>
<dbReference type="GO" id="GO:0006952">
    <property type="term" value="P:defense response"/>
    <property type="evidence" value="ECO:0007669"/>
    <property type="project" value="UniProtKB-ARBA"/>
</dbReference>
<dbReference type="PANTHER" id="PTHR48056:SF15">
    <property type="entry name" value="RECEPTOR-LIKE PROTEIN KINASE HSL1"/>
    <property type="match status" value="1"/>
</dbReference>
<feature type="chain" id="PRO_5041210545" description="non-specific serine/threonine protein kinase" evidence="22">
    <location>
        <begin position="31"/>
        <end position="1012"/>
    </location>
</feature>
<evidence type="ECO:0000256" key="6">
    <source>
        <dbReference type="ARBA" id="ARBA00022553"/>
    </source>
</evidence>
<dbReference type="InterPro" id="IPR050647">
    <property type="entry name" value="Plant_LRR-RLKs"/>
</dbReference>
<keyword evidence="8" id="KW-0808">Transferase</keyword>
<keyword evidence="11" id="KW-0677">Repeat</keyword>
<dbReference type="InterPro" id="IPR011009">
    <property type="entry name" value="Kinase-like_dom_sf"/>
</dbReference>
<evidence type="ECO:0000259" key="23">
    <source>
        <dbReference type="PROSITE" id="PS50011"/>
    </source>
</evidence>
<evidence type="ECO:0000313" key="25">
    <source>
        <dbReference type="Proteomes" id="UP000824469"/>
    </source>
</evidence>
<evidence type="ECO:0000256" key="10">
    <source>
        <dbReference type="ARBA" id="ARBA00022729"/>
    </source>
</evidence>
<dbReference type="InterPro" id="IPR013210">
    <property type="entry name" value="LRR_N_plant-typ"/>
</dbReference>
<proteinExistence type="inferred from homology"/>
<dbReference type="Pfam" id="PF00560">
    <property type="entry name" value="LRR_1"/>
    <property type="match status" value="5"/>
</dbReference>
<evidence type="ECO:0000256" key="1">
    <source>
        <dbReference type="ARBA" id="ARBA00004251"/>
    </source>
</evidence>
<keyword evidence="15 21" id="KW-1133">Transmembrane helix</keyword>
<evidence type="ECO:0000256" key="13">
    <source>
        <dbReference type="ARBA" id="ARBA00022777"/>
    </source>
</evidence>
<feature type="domain" description="Protein kinase" evidence="23">
    <location>
        <begin position="703"/>
        <end position="986"/>
    </location>
</feature>
<evidence type="ECO:0000256" key="17">
    <source>
        <dbReference type="ARBA" id="ARBA00023180"/>
    </source>
</evidence>
<dbReference type="FunFam" id="3.30.200.20:FF:000513">
    <property type="entry name" value="Receptor-like protein kinase HSL1"/>
    <property type="match status" value="1"/>
</dbReference>
<keyword evidence="16 21" id="KW-0472">Membrane</keyword>
<evidence type="ECO:0000256" key="19">
    <source>
        <dbReference type="ARBA" id="ARBA00048679"/>
    </source>
</evidence>
<feature type="transmembrane region" description="Helical" evidence="21">
    <location>
        <begin position="635"/>
        <end position="656"/>
    </location>
</feature>
<keyword evidence="14" id="KW-0067">ATP-binding</keyword>
<dbReference type="SMART" id="SM00369">
    <property type="entry name" value="LRR_TYP"/>
    <property type="match status" value="6"/>
</dbReference>
<dbReference type="InterPro" id="IPR003591">
    <property type="entry name" value="Leu-rich_rpt_typical-subtyp"/>
</dbReference>
<keyword evidence="6" id="KW-0597">Phosphoprotein</keyword>
<dbReference type="Pfam" id="PF08263">
    <property type="entry name" value="LRRNT_2"/>
    <property type="match status" value="1"/>
</dbReference>
<evidence type="ECO:0000256" key="5">
    <source>
        <dbReference type="ARBA" id="ARBA00022527"/>
    </source>
</evidence>
<dbReference type="SUPFAM" id="SSF52058">
    <property type="entry name" value="L domain-like"/>
    <property type="match status" value="1"/>
</dbReference>
<feature type="signal peptide" evidence="22">
    <location>
        <begin position="1"/>
        <end position="30"/>
    </location>
</feature>
<dbReference type="Gene3D" id="3.30.200.20">
    <property type="entry name" value="Phosphorylase Kinase, domain 1"/>
    <property type="match status" value="1"/>
</dbReference>
<dbReference type="Pfam" id="PF00069">
    <property type="entry name" value="Pkinase"/>
    <property type="match status" value="1"/>
</dbReference>
<dbReference type="FunFam" id="1.10.510.10:FF:000201">
    <property type="entry name" value="Leucine-rich repeat receptor-like serine/threonine-protein kinase"/>
    <property type="match status" value="1"/>
</dbReference>
<sequence length="1012" mass="109937">MGFKMAGQAARFWLHFVVFGLVLMSCFSAAQESPDVLVLMDLKSGFDDPDGYFSNWNKSDASPCNWTGVTCDTTGENVEAIDLSNANIMGPFPTVVCRLPALKNLSFENNFVNGSIPQDIDVCQKLERLDLSQNLLVGELPDFISKLTNLQHLDLSANNFSGSIPPGFGNLPKLQVLSLTANLLNSTIPPYLGNLTSLVELNLAWNPMTGNLPAELGNLTNLQVLWLAGCNIGGKIPPELGNLSKLINFDLSQNRFTGWIPESITKLKNVVQIELYSNNLTGPIPSAMGDLKALKRLDASMNMLNGSIPAGLGDLDLESLNLYENNLTGKIPPGLGLSTSLIELKLFTNKLTGFLPENLGRNSPLETLDLASNLLSGSLPPDLCKGKMLQILSVFDNGFSGALPETLGSCTSLNRLRLGFNDFRGTVPESLWGLPHVSLLELQNNNFEGTISPSIAGAKNLSQLDITSNKFSGAIPAQIGELWNVTEILAGDNSLNGTLPPSLANIRSLGRLDLSNNEITGNLLTEITSWQQLIELNLRKNKFTGSIPSALGSLPGLTYLDLSENALTGPIPKELGNLKLNTFNVSDNLLTGPVPPGLENAAYDGSFLGNPGLCSTTQLNGTVTCGSARHRGTGWLLRCIFALAGIILIVGLAWFYRRYRNFALAEGKNKSKNKTKASMDKASWMLTSFHRLGFSEYEILDCLDEDNVIGTGGAGKVYKATLSNGETVAVKRLWSSGKSREEADFNDNGFKAEVDTLGKIRHKNIVKLWCCCTHRDSNLLVYEYMPNGSLGDLLHGPKASVLDWPIRYKIAVGASQGLAYLHHDCVPAIAHRDVKSNNILLDGNFVAHVADFGLAKILESCGKGTDSMSTIAGSYGYIAPEYAYTLKVNEKSDIYSFGVVLLELVTGRRPVDPAFGENKDLVKWVCSRIEKKNVFEEVLDPKLVGGFKEEMAMVLKVALLCTSVLPINRPSMRRVVEMLQEANPLHKAKTSSKSGKLSPYYYEEPTMNATSP</sequence>
<dbReference type="Gene3D" id="3.80.10.10">
    <property type="entry name" value="Ribonuclease Inhibitor"/>
    <property type="match status" value="3"/>
</dbReference>
<evidence type="ECO:0000256" key="3">
    <source>
        <dbReference type="ARBA" id="ARBA00012513"/>
    </source>
</evidence>
<dbReference type="OMA" id="GWFYWRY"/>
<evidence type="ECO:0000256" key="22">
    <source>
        <dbReference type="SAM" id="SignalP"/>
    </source>
</evidence>
<keyword evidence="13" id="KW-0418">Kinase</keyword>
<dbReference type="PROSITE" id="PS50011">
    <property type="entry name" value="PROTEIN_KINASE_DOM"/>
    <property type="match status" value="1"/>
</dbReference>
<evidence type="ECO:0000256" key="7">
    <source>
        <dbReference type="ARBA" id="ARBA00022614"/>
    </source>
</evidence>
<dbReference type="FunFam" id="3.80.10.10:FF:000215">
    <property type="entry name" value="Receptor-like protein kinase HSL1"/>
    <property type="match status" value="1"/>
</dbReference>
<keyword evidence="17" id="KW-0325">Glycoprotein</keyword>
<organism evidence="24 25">
    <name type="scientific">Taxus chinensis</name>
    <name type="common">Chinese yew</name>
    <name type="synonym">Taxus wallichiana var. chinensis</name>
    <dbReference type="NCBI Taxonomy" id="29808"/>
    <lineage>
        <taxon>Eukaryota</taxon>
        <taxon>Viridiplantae</taxon>
        <taxon>Streptophyta</taxon>
        <taxon>Embryophyta</taxon>
        <taxon>Tracheophyta</taxon>
        <taxon>Spermatophyta</taxon>
        <taxon>Pinopsida</taxon>
        <taxon>Pinidae</taxon>
        <taxon>Conifers II</taxon>
        <taxon>Cupressales</taxon>
        <taxon>Taxaceae</taxon>
        <taxon>Taxus</taxon>
    </lineage>
</organism>
<evidence type="ECO:0000256" key="12">
    <source>
        <dbReference type="ARBA" id="ARBA00022741"/>
    </source>
</evidence>
<dbReference type="InterPro" id="IPR000719">
    <property type="entry name" value="Prot_kinase_dom"/>
</dbReference>
<accession>A0AA38L010</accession>
<dbReference type="GO" id="GO:0009791">
    <property type="term" value="P:post-embryonic development"/>
    <property type="evidence" value="ECO:0007669"/>
    <property type="project" value="UniProtKB-ARBA"/>
</dbReference>
<evidence type="ECO:0000256" key="21">
    <source>
        <dbReference type="SAM" id="Phobius"/>
    </source>
</evidence>
<evidence type="ECO:0000256" key="11">
    <source>
        <dbReference type="ARBA" id="ARBA00022737"/>
    </source>
</evidence>
<evidence type="ECO:0000256" key="14">
    <source>
        <dbReference type="ARBA" id="ARBA00022840"/>
    </source>
</evidence>
<dbReference type="GO" id="GO:0005524">
    <property type="term" value="F:ATP binding"/>
    <property type="evidence" value="ECO:0007669"/>
    <property type="project" value="UniProtKB-KW"/>
</dbReference>
<dbReference type="Proteomes" id="UP000824469">
    <property type="component" value="Unassembled WGS sequence"/>
</dbReference>
<comment type="catalytic activity">
    <reaction evidence="18">
        <text>L-threonyl-[protein] + ATP = O-phospho-L-threonyl-[protein] + ADP + H(+)</text>
        <dbReference type="Rhea" id="RHEA:46608"/>
        <dbReference type="Rhea" id="RHEA-COMP:11060"/>
        <dbReference type="Rhea" id="RHEA-COMP:11605"/>
        <dbReference type="ChEBI" id="CHEBI:15378"/>
        <dbReference type="ChEBI" id="CHEBI:30013"/>
        <dbReference type="ChEBI" id="CHEBI:30616"/>
        <dbReference type="ChEBI" id="CHEBI:61977"/>
        <dbReference type="ChEBI" id="CHEBI:456216"/>
        <dbReference type="EC" id="2.7.11.1"/>
    </reaction>
</comment>
<keyword evidence="25" id="KW-1185">Reference proteome</keyword>
<evidence type="ECO:0000313" key="24">
    <source>
        <dbReference type="EMBL" id="KAH9311314.1"/>
    </source>
</evidence>
<name>A0AA38L010_TAXCH</name>
<keyword evidence="4" id="KW-1003">Cell membrane</keyword>
<dbReference type="SUPFAM" id="SSF56112">
    <property type="entry name" value="Protein kinase-like (PK-like)"/>
    <property type="match status" value="1"/>
</dbReference>
<dbReference type="EMBL" id="JAHRHJ020000006">
    <property type="protein sequence ID" value="KAH9311314.1"/>
    <property type="molecule type" value="Genomic_DNA"/>
</dbReference>
<dbReference type="FunFam" id="3.80.10.10:FF:000077">
    <property type="entry name" value="LRR receptor-like serine/threonine-protein kinase ERL1"/>
    <property type="match status" value="1"/>
</dbReference>
<dbReference type="InterPro" id="IPR001611">
    <property type="entry name" value="Leu-rich_rpt"/>
</dbReference>
<gene>
    <name evidence="24" type="ORF">KI387_026349</name>
</gene>
<evidence type="ECO:0000256" key="20">
    <source>
        <dbReference type="SAM" id="MobiDB-lite"/>
    </source>
</evidence>
<dbReference type="Pfam" id="PF13855">
    <property type="entry name" value="LRR_8"/>
    <property type="match status" value="2"/>
</dbReference>
<keyword evidence="9 21" id="KW-0812">Transmembrane</keyword>
<dbReference type="InterPro" id="IPR032675">
    <property type="entry name" value="LRR_dom_sf"/>
</dbReference>
<evidence type="ECO:0000256" key="4">
    <source>
        <dbReference type="ARBA" id="ARBA00022475"/>
    </source>
</evidence>
<evidence type="ECO:0000256" key="9">
    <source>
        <dbReference type="ARBA" id="ARBA00022692"/>
    </source>
</evidence>
<evidence type="ECO:0000256" key="16">
    <source>
        <dbReference type="ARBA" id="ARBA00023136"/>
    </source>
</evidence>
<evidence type="ECO:0000256" key="8">
    <source>
        <dbReference type="ARBA" id="ARBA00022679"/>
    </source>
</evidence>
<dbReference type="GO" id="GO:0033612">
    <property type="term" value="F:receptor serine/threonine kinase binding"/>
    <property type="evidence" value="ECO:0007669"/>
    <property type="project" value="TreeGrafter"/>
</dbReference>
<evidence type="ECO:0000256" key="2">
    <source>
        <dbReference type="ARBA" id="ARBA00008684"/>
    </source>
</evidence>
<feature type="region of interest" description="Disordered" evidence="20">
    <location>
        <begin position="987"/>
        <end position="1012"/>
    </location>
</feature>
<dbReference type="GO" id="GO:0004674">
    <property type="term" value="F:protein serine/threonine kinase activity"/>
    <property type="evidence" value="ECO:0007669"/>
    <property type="project" value="UniProtKB-KW"/>
</dbReference>
<dbReference type="AlphaFoldDB" id="A0AA38L010"/>
<dbReference type="GO" id="GO:0051707">
    <property type="term" value="P:response to other organism"/>
    <property type="evidence" value="ECO:0007669"/>
    <property type="project" value="UniProtKB-ARBA"/>
</dbReference>
<keyword evidence="12" id="KW-0547">Nucleotide-binding</keyword>
<protein>
    <recommendedName>
        <fullName evidence="3">non-specific serine/threonine protein kinase</fullName>
        <ecNumber evidence="3">2.7.11.1</ecNumber>
    </recommendedName>
</protein>
<keyword evidence="5" id="KW-0723">Serine/threonine-protein kinase</keyword>
<dbReference type="SMART" id="SM00220">
    <property type="entry name" value="S_TKc"/>
    <property type="match status" value="1"/>
</dbReference>
<comment type="caution">
    <text evidence="24">The sequence shown here is derived from an EMBL/GenBank/DDBJ whole genome shotgun (WGS) entry which is preliminary data.</text>
</comment>
<dbReference type="GO" id="GO:0005886">
    <property type="term" value="C:plasma membrane"/>
    <property type="evidence" value="ECO:0007669"/>
    <property type="project" value="UniProtKB-SubCell"/>
</dbReference>
<reference evidence="24 25" key="1">
    <citation type="journal article" date="2021" name="Nat. Plants">
        <title>The Taxus genome provides insights into paclitaxel biosynthesis.</title>
        <authorList>
            <person name="Xiong X."/>
            <person name="Gou J."/>
            <person name="Liao Q."/>
            <person name="Li Y."/>
            <person name="Zhou Q."/>
            <person name="Bi G."/>
            <person name="Li C."/>
            <person name="Du R."/>
            <person name="Wang X."/>
            <person name="Sun T."/>
            <person name="Guo L."/>
            <person name="Liang H."/>
            <person name="Lu P."/>
            <person name="Wu Y."/>
            <person name="Zhang Z."/>
            <person name="Ro D.K."/>
            <person name="Shang Y."/>
            <person name="Huang S."/>
            <person name="Yan J."/>
        </authorList>
    </citation>
    <scope>NUCLEOTIDE SEQUENCE [LARGE SCALE GENOMIC DNA]</scope>
    <source>
        <strain evidence="24">Ta-2019</strain>
    </source>
</reference>
<evidence type="ECO:0000256" key="15">
    <source>
        <dbReference type="ARBA" id="ARBA00022989"/>
    </source>
</evidence>
<dbReference type="PANTHER" id="PTHR48056">
    <property type="entry name" value="LRR RECEPTOR-LIKE SERINE/THREONINE-PROTEIN KINASE-RELATED"/>
    <property type="match status" value="1"/>
</dbReference>
<dbReference type="InterPro" id="IPR008271">
    <property type="entry name" value="Ser/Thr_kinase_AS"/>
</dbReference>